<dbReference type="RefSeq" id="WP_344612130.1">
    <property type="nucleotide sequence ID" value="NZ_BAAARV010000019.1"/>
</dbReference>
<reference evidence="1 2" key="1">
    <citation type="journal article" date="2019" name="Int. J. Syst. Evol. Microbiol.">
        <title>The Global Catalogue of Microorganisms (GCM) 10K type strain sequencing project: providing services to taxonomists for standard genome sequencing and annotation.</title>
        <authorList>
            <consortium name="The Broad Institute Genomics Platform"/>
            <consortium name="The Broad Institute Genome Sequencing Center for Infectious Disease"/>
            <person name="Wu L."/>
            <person name="Ma J."/>
        </authorList>
    </citation>
    <scope>NUCLEOTIDE SEQUENCE [LARGE SCALE GENOMIC DNA]</scope>
    <source>
        <strain evidence="1 2">JCM 3272</strain>
    </source>
</reference>
<accession>A0ABN3FX67</accession>
<organism evidence="1 2">
    <name type="scientific">Dactylosporangium salmoneum</name>
    <dbReference type="NCBI Taxonomy" id="53361"/>
    <lineage>
        <taxon>Bacteria</taxon>
        <taxon>Bacillati</taxon>
        <taxon>Actinomycetota</taxon>
        <taxon>Actinomycetes</taxon>
        <taxon>Micromonosporales</taxon>
        <taxon>Micromonosporaceae</taxon>
        <taxon>Dactylosporangium</taxon>
    </lineage>
</organism>
<keyword evidence="2" id="KW-1185">Reference proteome</keyword>
<dbReference type="Proteomes" id="UP001501444">
    <property type="component" value="Unassembled WGS sequence"/>
</dbReference>
<comment type="caution">
    <text evidence="1">The sequence shown here is derived from an EMBL/GenBank/DDBJ whole genome shotgun (WGS) entry which is preliminary data.</text>
</comment>
<evidence type="ECO:0000313" key="2">
    <source>
        <dbReference type="Proteomes" id="UP001501444"/>
    </source>
</evidence>
<gene>
    <name evidence="1" type="ORF">GCM10010170_021240</name>
</gene>
<name>A0ABN3FX67_9ACTN</name>
<protein>
    <submittedName>
        <fullName evidence="1">Uncharacterized protein</fullName>
    </submittedName>
</protein>
<evidence type="ECO:0000313" key="1">
    <source>
        <dbReference type="EMBL" id="GAA2339264.1"/>
    </source>
</evidence>
<proteinExistence type="predicted"/>
<dbReference type="EMBL" id="BAAARV010000019">
    <property type="protein sequence ID" value="GAA2339264.1"/>
    <property type="molecule type" value="Genomic_DNA"/>
</dbReference>
<sequence>MTIGALERTVLERAAAVLESQEVALSRPRLHSALMHLISADEAADRPSVQDIGMVWNLVDSLEALGPDPRLDAVGGLVQQRRRTGPVIVVTGQLLAEVEYVRGSLAARGIHASVWTLRDLPKSFGIDEVSEGYPVVVASRTGLEFDESLLRDATLVYFRSPQTDEDRAWLESATHTGTVRAAILPVVESV</sequence>